<feature type="domain" description="HTH marR-type" evidence="1">
    <location>
        <begin position="1"/>
        <end position="135"/>
    </location>
</feature>
<dbReference type="InterPro" id="IPR000835">
    <property type="entry name" value="HTH_MarR-typ"/>
</dbReference>
<accession>A0A927HEJ0</accession>
<reference evidence="2" key="1">
    <citation type="submission" date="2020-08" db="EMBL/GenBank/DDBJ databases">
        <title>Sulfitobacter aestuariivivens sp. nov., isolated from a tidal flat.</title>
        <authorList>
            <person name="Park S."/>
            <person name="Yoon J.-H."/>
        </authorList>
    </citation>
    <scope>NUCLEOTIDE SEQUENCE</scope>
    <source>
        <strain evidence="2">TSTF-M16</strain>
    </source>
</reference>
<name>A0A927HEJ0_9RHOB</name>
<proteinExistence type="predicted"/>
<dbReference type="PROSITE" id="PS50995">
    <property type="entry name" value="HTH_MARR_2"/>
    <property type="match status" value="1"/>
</dbReference>
<dbReference type="GO" id="GO:0003700">
    <property type="term" value="F:DNA-binding transcription factor activity"/>
    <property type="evidence" value="ECO:0007669"/>
    <property type="project" value="InterPro"/>
</dbReference>
<dbReference type="Pfam" id="PF12802">
    <property type="entry name" value="MarR_2"/>
    <property type="match status" value="1"/>
</dbReference>
<sequence>MLLFEVFNEIGIIEQLSRDLLEAQLPEGLIAPHFSVLNHLIRRGDGALPINMARAFQVPKTSMTHTLKGLEKGGYVVLKPNPEDGRSKQVWLTDKGRMLRDSTIAALAPELSRLTREFESEKLMDIKPVLTELRIFLDAARDPK</sequence>
<gene>
    <name evidence="2" type="ORF">H9Q16_08420</name>
</gene>
<dbReference type="EMBL" id="JACTAG010000001">
    <property type="protein sequence ID" value="MBD3663941.1"/>
    <property type="molecule type" value="Genomic_DNA"/>
</dbReference>
<evidence type="ECO:0000313" key="3">
    <source>
        <dbReference type="Proteomes" id="UP000635142"/>
    </source>
</evidence>
<dbReference type="Proteomes" id="UP000635142">
    <property type="component" value="Unassembled WGS sequence"/>
</dbReference>
<organism evidence="2 3">
    <name type="scientific">Sulfitobacter aestuariivivens</name>
    <dbReference type="NCBI Taxonomy" id="2766981"/>
    <lineage>
        <taxon>Bacteria</taxon>
        <taxon>Pseudomonadati</taxon>
        <taxon>Pseudomonadota</taxon>
        <taxon>Alphaproteobacteria</taxon>
        <taxon>Rhodobacterales</taxon>
        <taxon>Roseobacteraceae</taxon>
        <taxon>Sulfitobacter</taxon>
    </lineage>
</organism>
<protein>
    <submittedName>
        <fullName evidence="2">MarR family transcriptional regulator</fullName>
    </submittedName>
</protein>
<dbReference type="PANTHER" id="PTHR33164:SF43">
    <property type="entry name" value="HTH-TYPE TRANSCRIPTIONAL REPRESSOR YETL"/>
    <property type="match status" value="1"/>
</dbReference>
<dbReference type="PRINTS" id="PR00598">
    <property type="entry name" value="HTHMARR"/>
</dbReference>
<evidence type="ECO:0000313" key="2">
    <source>
        <dbReference type="EMBL" id="MBD3663941.1"/>
    </source>
</evidence>
<evidence type="ECO:0000259" key="1">
    <source>
        <dbReference type="PROSITE" id="PS50995"/>
    </source>
</evidence>
<dbReference type="Gene3D" id="1.10.10.10">
    <property type="entry name" value="Winged helix-like DNA-binding domain superfamily/Winged helix DNA-binding domain"/>
    <property type="match status" value="1"/>
</dbReference>
<dbReference type="GO" id="GO:0006950">
    <property type="term" value="P:response to stress"/>
    <property type="evidence" value="ECO:0007669"/>
    <property type="project" value="TreeGrafter"/>
</dbReference>
<dbReference type="SMART" id="SM00347">
    <property type="entry name" value="HTH_MARR"/>
    <property type="match status" value="1"/>
</dbReference>
<dbReference type="SUPFAM" id="SSF46785">
    <property type="entry name" value="Winged helix' DNA-binding domain"/>
    <property type="match status" value="1"/>
</dbReference>
<dbReference type="InterPro" id="IPR039422">
    <property type="entry name" value="MarR/SlyA-like"/>
</dbReference>
<dbReference type="PANTHER" id="PTHR33164">
    <property type="entry name" value="TRANSCRIPTIONAL REGULATOR, MARR FAMILY"/>
    <property type="match status" value="1"/>
</dbReference>
<keyword evidence="3" id="KW-1185">Reference proteome</keyword>
<dbReference type="InterPro" id="IPR036390">
    <property type="entry name" value="WH_DNA-bd_sf"/>
</dbReference>
<dbReference type="InterPro" id="IPR036388">
    <property type="entry name" value="WH-like_DNA-bd_sf"/>
</dbReference>
<comment type="caution">
    <text evidence="2">The sequence shown here is derived from an EMBL/GenBank/DDBJ whole genome shotgun (WGS) entry which is preliminary data.</text>
</comment>
<dbReference type="AlphaFoldDB" id="A0A927HEJ0"/>